<dbReference type="RefSeq" id="XP_002429691.1">
    <property type="nucleotide sequence ID" value="XM_002429646.1"/>
</dbReference>
<feature type="compositionally biased region" description="Basic and acidic residues" evidence="1">
    <location>
        <begin position="18"/>
        <end position="28"/>
    </location>
</feature>
<protein>
    <submittedName>
        <fullName evidence="2 3">Uncharacterized protein</fullName>
    </submittedName>
</protein>
<evidence type="ECO:0000313" key="4">
    <source>
        <dbReference type="Proteomes" id="UP000009046"/>
    </source>
</evidence>
<organism>
    <name type="scientific">Pediculus humanus subsp. corporis</name>
    <name type="common">Body louse</name>
    <dbReference type="NCBI Taxonomy" id="121224"/>
    <lineage>
        <taxon>Eukaryota</taxon>
        <taxon>Metazoa</taxon>
        <taxon>Ecdysozoa</taxon>
        <taxon>Arthropoda</taxon>
        <taxon>Hexapoda</taxon>
        <taxon>Insecta</taxon>
        <taxon>Pterygota</taxon>
        <taxon>Neoptera</taxon>
        <taxon>Paraneoptera</taxon>
        <taxon>Psocodea</taxon>
        <taxon>Troctomorpha</taxon>
        <taxon>Phthiraptera</taxon>
        <taxon>Anoplura</taxon>
        <taxon>Pediculidae</taxon>
        <taxon>Pediculus</taxon>
    </lineage>
</organism>
<dbReference type="EMBL" id="DS235784">
    <property type="protein sequence ID" value="EEB16953.1"/>
    <property type="molecule type" value="Genomic_DNA"/>
</dbReference>
<dbReference type="AlphaFoldDB" id="E0VU97"/>
<feature type="compositionally biased region" description="Basic and acidic residues" evidence="1">
    <location>
        <begin position="67"/>
        <end position="85"/>
    </location>
</feature>
<evidence type="ECO:0000313" key="3">
    <source>
        <dbReference type="EnsemblMetazoa" id="PHUM448410-PA"/>
    </source>
</evidence>
<dbReference type="CTD" id="8231230"/>
<dbReference type="GeneID" id="8231230"/>
<dbReference type="InParanoid" id="E0VU97"/>
<proteinExistence type="predicted"/>
<feature type="compositionally biased region" description="Basic residues" evidence="1">
    <location>
        <begin position="29"/>
        <end position="40"/>
    </location>
</feature>
<feature type="compositionally biased region" description="Polar residues" evidence="1">
    <location>
        <begin position="44"/>
        <end position="64"/>
    </location>
</feature>
<reference evidence="3" key="3">
    <citation type="submission" date="2020-05" db="UniProtKB">
        <authorList>
            <consortium name="EnsemblMetazoa"/>
        </authorList>
    </citation>
    <scope>IDENTIFICATION</scope>
    <source>
        <strain evidence="3">USDA</strain>
    </source>
</reference>
<feature type="region of interest" description="Disordered" evidence="1">
    <location>
        <begin position="1"/>
        <end position="85"/>
    </location>
</feature>
<reference evidence="2" key="2">
    <citation type="submission" date="2007-04" db="EMBL/GenBank/DDBJ databases">
        <title>The genome of the human body louse.</title>
        <authorList>
            <consortium name="The Human Body Louse Genome Consortium"/>
            <person name="Kirkness E."/>
            <person name="Walenz B."/>
            <person name="Hass B."/>
            <person name="Bruggner R."/>
            <person name="Strausberg R."/>
        </authorList>
    </citation>
    <scope>NUCLEOTIDE SEQUENCE</scope>
    <source>
        <strain evidence="2">USDA</strain>
    </source>
</reference>
<dbReference type="VEuPathDB" id="VectorBase:PHUM448410"/>
<dbReference type="HOGENOM" id="CLU_2029474_0_0_1"/>
<reference evidence="2" key="1">
    <citation type="submission" date="2007-04" db="EMBL/GenBank/DDBJ databases">
        <title>Annotation of Pediculus humanus corporis strain USDA.</title>
        <authorList>
            <person name="Kirkness E."/>
            <person name="Hannick L."/>
            <person name="Hass B."/>
            <person name="Bruggner R."/>
            <person name="Lawson D."/>
            <person name="Bidwell S."/>
            <person name="Joardar V."/>
            <person name="Caler E."/>
            <person name="Walenz B."/>
            <person name="Inman J."/>
            <person name="Schobel S."/>
            <person name="Galinsky K."/>
            <person name="Amedeo P."/>
            <person name="Strausberg R."/>
        </authorList>
    </citation>
    <scope>NUCLEOTIDE SEQUENCE</scope>
    <source>
        <strain evidence="2">USDA</strain>
    </source>
</reference>
<dbReference type="EnsemblMetazoa" id="PHUM448410-RA">
    <property type="protein sequence ID" value="PHUM448410-PA"/>
    <property type="gene ID" value="PHUM448410"/>
</dbReference>
<keyword evidence="4" id="KW-1185">Reference proteome</keyword>
<accession>E0VU97</accession>
<dbReference type="EMBL" id="AAZO01005472">
    <property type="status" value="NOT_ANNOTATED_CDS"/>
    <property type="molecule type" value="Genomic_DNA"/>
</dbReference>
<name>E0VU97_PEDHC</name>
<evidence type="ECO:0000256" key="1">
    <source>
        <dbReference type="SAM" id="MobiDB-lite"/>
    </source>
</evidence>
<gene>
    <name evidence="3" type="primary">8231230</name>
    <name evidence="2" type="ORF">Phum_PHUM448410</name>
</gene>
<dbReference type="Proteomes" id="UP000009046">
    <property type="component" value="Unassembled WGS sequence"/>
</dbReference>
<sequence>MHKFIKLFSRPNAPGSENKCKPHNESIGKRKIGDKHKKIEKTKSNSSENFLALSTQKRNVNSLDNLDGVKDGGKSKKDISKEKESAISLDSGRVLKAPSSSNILHMKKDSDDMLKTRHFLGD</sequence>
<dbReference type="KEGG" id="phu:Phum_PHUM448410"/>
<evidence type="ECO:0000313" key="2">
    <source>
        <dbReference type="EMBL" id="EEB16953.1"/>
    </source>
</evidence>